<dbReference type="GO" id="GO:0005634">
    <property type="term" value="C:nucleus"/>
    <property type="evidence" value="ECO:0007669"/>
    <property type="project" value="UniProtKB-SubCell"/>
</dbReference>
<evidence type="ECO:0000256" key="13">
    <source>
        <dbReference type="ARBA" id="ARBA00023328"/>
    </source>
</evidence>
<dbReference type="PANTHER" id="PTHR21650">
    <property type="entry name" value="MEMBRALIN/KINETOCHORE PROTEIN NUF2"/>
    <property type="match status" value="1"/>
</dbReference>
<evidence type="ECO:0000256" key="6">
    <source>
        <dbReference type="ARBA" id="ARBA00022454"/>
    </source>
</evidence>
<dbReference type="GO" id="GO:0007052">
    <property type="term" value="P:mitotic spindle organization"/>
    <property type="evidence" value="ECO:0007669"/>
    <property type="project" value="TreeGrafter"/>
</dbReference>
<keyword evidence="13" id="KW-0137">Centromere</keyword>
<evidence type="ECO:0000256" key="16">
    <source>
        <dbReference type="SAM" id="MobiDB-lite"/>
    </source>
</evidence>
<dbReference type="OrthoDB" id="8194677at2759"/>
<evidence type="ECO:0000256" key="7">
    <source>
        <dbReference type="ARBA" id="ARBA00022618"/>
    </source>
</evidence>
<dbReference type="InParanoid" id="A0A165HAI1"/>
<feature type="region of interest" description="Disordered" evidence="16">
    <location>
        <begin position="1"/>
        <end position="36"/>
    </location>
</feature>
<feature type="coiled-coil region" evidence="15">
    <location>
        <begin position="174"/>
        <end position="229"/>
    </location>
</feature>
<reference evidence="19 20" key="1">
    <citation type="journal article" date="2016" name="Fungal Biol.">
        <title>The genome of Xylona heveae provides a window into fungal endophytism.</title>
        <authorList>
            <person name="Gazis R."/>
            <person name="Kuo A."/>
            <person name="Riley R."/>
            <person name="LaButti K."/>
            <person name="Lipzen A."/>
            <person name="Lin J."/>
            <person name="Amirebrahimi M."/>
            <person name="Hesse C.N."/>
            <person name="Spatafora J.W."/>
            <person name="Henrissat B."/>
            <person name="Hainaut M."/>
            <person name="Grigoriev I.V."/>
            <person name="Hibbett D.S."/>
        </authorList>
    </citation>
    <scope>NUCLEOTIDE SEQUENCE [LARGE SCALE GENOMIC DNA]</scope>
    <source>
        <strain evidence="19 20">TC161</strain>
    </source>
</reference>
<feature type="coiled-coil region" evidence="15">
    <location>
        <begin position="321"/>
        <end position="446"/>
    </location>
</feature>
<dbReference type="AlphaFoldDB" id="A0A165HAI1"/>
<evidence type="ECO:0000256" key="5">
    <source>
        <dbReference type="ARBA" id="ARBA00017594"/>
    </source>
</evidence>
<sequence length="470" mass="54602">MMDFNPRTSQQFRAGGMNSNYRGTGTGRKKEEDSDSFMRLPDKEIAGCISDIGVPFTPADLQKPNPQQIQMVFEWFAELLMNITRDTVDPAMKAASEDICGEFGDVIPGETRSLMAFFISLRKLMLECGITDFSFQDLFKPTHDRLVKIFSYVINFVRFRESQTSTIDEHFNKSERTKARIETLFRENEEMEGRLAEMRRNRKGMEAEVKEKMRRNDELKTRLLELRKGQERVAERLERVRGDKGRLTNALEEKTAMAINVRHESAKLKPYVLQSPAALQASLADLSNSLAADKAQIDGLDRRTRALQTSTDTFGVVANDVAACIKLLEELSVELHREEEEAQKAARHRDALSERGNNVREVERTEHLLNRQLQRWNERTEALRQGSREKARQAKERMEELRKVHRELTEERGEKGRDMERRRVRIEQTEKKMADLKENIENEIHSAYDQYLKLDSHIKLYITEMEQSIV</sequence>
<dbReference type="GeneID" id="28894044"/>
<proteinExistence type="inferred from homology"/>
<comment type="similarity">
    <text evidence="4">Belongs to the NUF2 family.</text>
</comment>
<evidence type="ECO:0000256" key="2">
    <source>
        <dbReference type="ARBA" id="ARBA00004123"/>
    </source>
</evidence>
<keyword evidence="8" id="KW-0498">Mitosis</keyword>
<name>A0A165HAI1_XYLHT</name>
<dbReference type="FunFam" id="1.10.418.60:FF:000003">
    <property type="entry name" value="Probable kinetochore protein nuf2"/>
    <property type="match status" value="1"/>
</dbReference>
<dbReference type="STRING" id="1328760.A0A165HAI1"/>
<keyword evidence="9" id="KW-0995">Kinetochore</keyword>
<dbReference type="Pfam" id="PF03800">
    <property type="entry name" value="Nuf2"/>
    <property type="match status" value="1"/>
</dbReference>
<dbReference type="Proteomes" id="UP000076632">
    <property type="component" value="Unassembled WGS sequence"/>
</dbReference>
<evidence type="ECO:0000259" key="17">
    <source>
        <dbReference type="Pfam" id="PF03800"/>
    </source>
</evidence>
<comment type="subcellular location">
    <subcellularLocation>
        <location evidence="3">Chromosome</location>
        <location evidence="3">Centromere</location>
        <location evidence="3">Kinetochore</location>
    </subcellularLocation>
    <subcellularLocation>
        <location evidence="2">Nucleus</location>
    </subcellularLocation>
</comment>
<feature type="domain" description="Kinetochore protein Nuf2 N-terminal" evidence="17">
    <location>
        <begin position="35"/>
        <end position="175"/>
    </location>
</feature>
<evidence type="ECO:0000256" key="8">
    <source>
        <dbReference type="ARBA" id="ARBA00022776"/>
    </source>
</evidence>
<feature type="domain" description="Nuf2 DHR10-like" evidence="18">
    <location>
        <begin position="287"/>
        <end position="402"/>
    </location>
</feature>
<keyword evidence="11" id="KW-0539">Nucleus</keyword>
<dbReference type="InterPro" id="IPR038275">
    <property type="entry name" value="Nuf2_N_sf"/>
</dbReference>
<keyword evidence="12" id="KW-0131">Cell cycle</keyword>
<dbReference type="InterPro" id="IPR041112">
    <property type="entry name" value="Nuf2_DHR10-like"/>
</dbReference>
<keyword evidence="20" id="KW-1185">Reference proteome</keyword>
<evidence type="ECO:0000256" key="14">
    <source>
        <dbReference type="ARBA" id="ARBA00072418"/>
    </source>
</evidence>
<evidence type="ECO:0000256" key="9">
    <source>
        <dbReference type="ARBA" id="ARBA00022838"/>
    </source>
</evidence>
<dbReference type="Pfam" id="PF18595">
    <property type="entry name" value="Nuf2_DHR10-like"/>
    <property type="match status" value="1"/>
</dbReference>
<evidence type="ECO:0000259" key="18">
    <source>
        <dbReference type="Pfam" id="PF18595"/>
    </source>
</evidence>
<evidence type="ECO:0000256" key="10">
    <source>
        <dbReference type="ARBA" id="ARBA00023054"/>
    </source>
</evidence>
<dbReference type="GO" id="GO:0031262">
    <property type="term" value="C:Ndc80 complex"/>
    <property type="evidence" value="ECO:0007669"/>
    <property type="project" value="InterPro"/>
</dbReference>
<evidence type="ECO:0000256" key="1">
    <source>
        <dbReference type="ARBA" id="ARBA00002772"/>
    </source>
</evidence>
<evidence type="ECO:0000313" key="19">
    <source>
        <dbReference type="EMBL" id="KZF23214.1"/>
    </source>
</evidence>
<dbReference type="RefSeq" id="XP_018188769.1">
    <property type="nucleotide sequence ID" value="XM_018328907.1"/>
</dbReference>
<keyword evidence="10 15" id="KW-0175">Coiled coil</keyword>
<comment type="function">
    <text evidence="1">Acts as a component of the essential kinetochore-associated NDC80 complex, which is required for chromosome segregation and spindle checkpoint activity.</text>
</comment>
<evidence type="ECO:0000256" key="15">
    <source>
        <dbReference type="SAM" id="Coils"/>
    </source>
</evidence>
<dbReference type="OMA" id="YLKMEAH"/>
<dbReference type="InterPro" id="IPR005549">
    <property type="entry name" value="Kinetochore_Nuf2_N"/>
</dbReference>
<feature type="compositionally biased region" description="Polar residues" evidence="16">
    <location>
        <begin position="1"/>
        <end position="23"/>
    </location>
</feature>
<dbReference type="Gene3D" id="1.10.418.60">
    <property type="entry name" value="Ncd80 complex, Nuf2 subunit"/>
    <property type="match status" value="1"/>
</dbReference>
<dbReference type="EMBL" id="KV407457">
    <property type="protein sequence ID" value="KZF23214.1"/>
    <property type="molecule type" value="Genomic_DNA"/>
</dbReference>
<protein>
    <recommendedName>
        <fullName evidence="5">Probable kinetochore protein NUF2</fullName>
    </recommendedName>
    <alternativeName>
        <fullName evidence="14">Probable kinetochore protein nuf2</fullName>
    </alternativeName>
</protein>
<dbReference type="GO" id="GO:0051301">
    <property type="term" value="P:cell division"/>
    <property type="evidence" value="ECO:0007669"/>
    <property type="project" value="UniProtKB-KW"/>
</dbReference>
<organism evidence="19 20">
    <name type="scientific">Xylona heveae (strain CBS 132557 / TC161)</name>
    <dbReference type="NCBI Taxonomy" id="1328760"/>
    <lineage>
        <taxon>Eukaryota</taxon>
        <taxon>Fungi</taxon>
        <taxon>Dikarya</taxon>
        <taxon>Ascomycota</taxon>
        <taxon>Pezizomycotina</taxon>
        <taxon>Xylonomycetes</taxon>
        <taxon>Xylonales</taxon>
        <taxon>Xylonaceae</taxon>
        <taxon>Xylona</taxon>
    </lineage>
</organism>
<evidence type="ECO:0000256" key="3">
    <source>
        <dbReference type="ARBA" id="ARBA00004629"/>
    </source>
</evidence>
<dbReference type="GO" id="GO:0045132">
    <property type="term" value="P:meiotic chromosome segregation"/>
    <property type="evidence" value="ECO:0007669"/>
    <property type="project" value="TreeGrafter"/>
</dbReference>
<dbReference type="GO" id="GO:0044877">
    <property type="term" value="F:protein-containing complex binding"/>
    <property type="evidence" value="ECO:0007669"/>
    <property type="project" value="TreeGrafter"/>
</dbReference>
<evidence type="ECO:0000313" key="20">
    <source>
        <dbReference type="Proteomes" id="UP000076632"/>
    </source>
</evidence>
<dbReference type="GO" id="GO:0051383">
    <property type="term" value="P:kinetochore organization"/>
    <property type="evidence" value="ECO:0007669"/>
    <property type="project" value="TreeGrafter"/>
</dbReference>
<dbReference type="GO" id="GO:0051315">
    <property type="term" value="P:attachment of mitotic spindle microtubules to kinetochore"/>
    <property type="evidence" value="ECO:0007669"/>
    <property type="project" value="TreeGrafter"/>
</dbReference>
<evidence type="ECO:0000256" key="12">
    <source>
        <dbReference type="ARBA" id="ARBA00023306"/>
    </source>
</evidence>
<dbReference type="PANTHER" id="PTHR21650:SF2">
    <property type="entry name" value="KINETOCHORE PROTEIN NUF2"/>
    <property type="match status" value="1"/>
</dbReference>
<evidence type="ECO:0000256" key="4">
    <source>
        <dbReference type="ARBA" id="ARBA00005498"/>
    </source>
</evidence>
<gene>
    <name evidence="19" type="ORF">L228DRAFT_106484</name>
</gene>
<keyword evidence="7" id="KW-0132">Cell division</keyword>
<evidence type="ECO:0000256" key="11">
    <source>
        <dbReference type="ARBA" id="ARBA00023242"/>
    </source>
</evidence>
<accession>A0A165HAI1</accession>
<keyword evidence="6" id="KW-0158">Chromosome</keyword>